<feature type="transmembrane region" description="Helical" evidence="7">
    <location>
        <begin position="453"/>
        <end position="472"/>
    </location>
</feature>
<dbReference type="Proteomes" id="UP000647017">
    <property type="component" value="Unassembled WGS sequence"/>
</dbReference>
<feature type="transmembrane region" description="Helical" evidence="7">
    <location>
        <begin position="333"/>
        <end position="354"/>
    </location>
</feature>
<comment type="caution">
    <text evidence="8">The sequence shown here is derived from an EMBL/GenBank/DDBJ whole genome shotgun (WGS) entry which is preliminary data.</text>
</comment>
<evidence type="ECO:0000313" key="8">
    <source>
        <dbReference type="EMBL" id="GIJ10217.1"/>
    </source>
</evidence>
<evidence type="ECO:0000256" key="7">
    <source>
        <dbReference type="SAM" id="Phobius"/>
    </source>
</evidence>
<keyword evidence="4 7" id="KW-1133">Transmembrane helix</keyword>
<feature type="transmembrane region" description="Helical" evidence="7">
    <location>
        <begin position="179"/>
        <end position="203"/>
    </location>
</feature>
<evidence type="ECO:0000256" key="6">
    <source>
        <dbReference type="SAM" id="MobiDB-lite"/>
    </source>
</evidence>
<gene>
    <name evidence="8" type="ORF">Van01_34310</name>
</gene>
<organism evidence="8 9">
    <name type="scientific">Micromonospora andamanensis</name>
    <dbReference type="NCBI Taxonomy" id="1287068"/>
    <lineage>
        <taxon>Bacteria</taxon>
        <taxon>Bacillati</taxon>
        <taxon>Actinomycetota</taxon>
        <taxon>Actinomycetes</taxon>
        <taxon>Micromonosporales</taxon>
        <taxon>Micromonosporaceae</taxon>
        <taxon>Micromonospora</taxon>
    </lineage>
</organism>
<feature type="transmembrane region" description="Helical" evidence="7">
    <location>
        <begin position="418"/>
        <end position="441"/>
    </location>
</feature>
<feature type="transmembrane region" description="Helical" evidence="7">
    <location>
        <begin position="68"/>
        <end position="94"/>
    </location>
</feature>
<feature type="transmembrane region" description="Helical" evidence="7">
    <location>
        <begin position="146"/>
        <end position="167"/>
    </location>
</feature>
<feature type="transmembrane region" description="Helical" evidence="7">
    <location>
        <begin position="209"/>
        <end position="230"/>
    </location>
</feature>
<dbReference type="PANTHER" id="PTHR30250:SF11">
    <property type="entry name" value="O-ANTIGEN TRANSPORTER-RELATED"/>
    <property type="match status" value="1"/>
</dbReference>
<evidence type="ECO:0008006" key="10">
    <source>
        <dbReference type="Google" id="ProtNLM"/>
    </source>
</evidence>
<dbReference type="PANTHER" id="PTHR30250">
    <property type="entry name" value="PST FAMILY PREDICTED COLANIC ACID TRANSPORTER"/>
    <property type="match status" value="1"/>
</dbReference>
<feature type="compositionally biased region" description="Low complexity" evidence="6">
    <location>
        <begin position="1"/>
        <end position="21"/>
    </location>
</feature>
<evidence type="ECO:0000256" key="1">
    <source>
        <dbReference type="ARBA" id="ARBA00004651"/>
    </source>
</evidence>
<feature type="transmembrane region" description="Helical" evidence="7">
    <location>
        <begin position="106"/>
        <end position="134"/>
    </location>
</feature>
<keyword evidence="9" id="KW-1185">Reference proteome</keyword>
<feature type="region of interest" description="Disordered" evidence="6">
    <location>
        <begin position="1"/>
        <end position="27"/>
    </location>
</feature>
<feature type="transmembrane region" description="Helical" evidence="7">
    <location>
        <begin position="392"/>
        <end position="412"/>
    </location>
</feature>
<keyword evidence="2" id="KW-1003">Cell membrane</keyword>
<name>A0ABQ4HX38_9ACTN</name>
<reference evidence="8 9" key="1">
    <citation type="submission" date="2021-01" db="EMBL/GenBank/DDBJ databases">
        <title>Whole genome shotgun sequence of Verrucosispora andamanensis NBRC 109075.</title>
        <authorList>
            <person name="Komaki H."/>
            <person name="Tamura T."/>
        </authorList>
    </citation>
    <scope>NUCLEOTIDE SEQUENCE [LARGE SCALE GENOMIC DNA]</scope>
    <source>
        <strain evidence="8 9">NBRC 109075</strain>
    </source>
</reference>
<proteinExistence type="predicted"/>
<keyword evidence="5 7" id="KW-0472">Membrane</keyword>
<evidence type="ECO:0000256" key="2">
    <source>
        <dbReference type="ARBA" id="ARBA00022475"/>
    </source>
</evidence>
<evidence type="ECO:0000256" key="4">
    <source>
        <dbReference type="ARBA" id="ARBA00022989"/>
    </source>
</evidence>
<evidence type="ECO:0000256" key="3">
    <source>
        <dbReference type="ARBA" id="ARBA00022692"/>
    </source>
</evidence>
<sequence>MTAITSPPTGEGPGRTPGAAAVDDGAETRRSTRSGVAGLLGAATSGLFGFVLAVVITRGYGTTGAGAFFAAIGVVTVAAAICTLGAETGLIWALPRRRAGATGDAARVLPVALIPPLLVAVLVAVGGAVIAGPLAGRLLGPAGGPLLVVTFAAVPVVVAMNLLLAVVRCVRPMRAYVSVQFLLLPVARPLLVGAALLAGGGLLAGMTGWLVPAALALLVCLILVAGPLGVGAGAQLRPQRGDWSTFWRFALPRAASAAIDAGSMWIGVLLTSALASPADAGVFGAVGRYVLAGQLAMQGLRVAVAPQLSRLLGRGERAAAAAVHRQLTSWGLVLSWPVYLLLAVFAPAFLALFGPEFTTGAAAMTVLAVAMLVNTGVGNVQSLLLMGGRSGLHLAAALAGLLVTVGGGLALIPDHGATGAAVAWAAGIVTENVGAATFARLVVRQPLVDTRMLASAAATVAGVGLAAVAGLSVAGRGIAGLVLAVATLAVVCVGLLTLSRVRRGIRVTMVQIRGGSPAGDPPRTSKGR</sequence>
<evidence type="ECO:0000256" key="5">
    <source>
        <dbReference type="ARBA" id="ARBA00023136"/>
    </source>
</evidence>
<dbReference type="EMBL" id="BOOZ01000018">
    <property type="protein sequence ID" value="GIJ10217.1"/>
    <property type="molecule type" value="Genomic_DNA"/>
</dbReference>
<accession>A0ABQ4HX38</accession>
<feature type="transmembrane region" description="Helical" evidence="7">
    <location>
        <begin position="360"/>
        <end position="380"/>
    </location>
</feature>
<dbReference type="RefSeq" id="WP_204008170.1">
    <property type="nucleotide sequence ID" value="NZ_BOOZ01000018.1"/>
</dbReference>
<comment type="subcellular location">
    <subcellularLocation>
        <location evidence="1">Cell membrane</location>
        <topology evidence="1">Multi-pass membrane protein</topology>
    </subcellularLocation>
</comment>
<evidence type="ECO:0000313" key="9">
    <source>
        <dbReference type="Proteomes" id="UP000647017"/>
    </source>
</evidence>
<feature type="transmembrane region" description="Helical" evidence="7">
    <location>
        <begin position="36"/>
        <end position="56"/>
    </location>
</feature>
<feature type="transmembrane region" description="Helical" evidence="7">
    <location>
        <begin position="478"/>
        <end position="498"/>
    </location>
</feature>
<keyword evidence="3 7" id="KW-0812">Transmembrane</keyword>
<dbReference type="InterPro" id="IPR050833">
    <property type="entry name" value="Poly_Biosynth_Transport"/>
</dbReference>
<protein>
    <recommendedName>
        <fullName evidence="10">Membrane protein involved in the export of O-antigen and teichoic acid</fullName>
    </recommendedName>
</protein>